<feature type="compositionally biased region" description="Polar residues" evidence="3">
    <location>
        <begin position="721"/>
        <end position="738"/>
    </location>
</feature>
<reference evidence="5" key="1">
    <citation type="submission" date="2020-06" db="EMBL/GenBank/DDBJ databases">
        <title>Draft genome of Bugula neritina, a colonial animal packing powerful symbionts and potential medicines.</title>
        <authorList>
            <person name="Rayko M."/>
        </authorList>
    </citation>
    <scope>NUCLEOTIDE SEQUENCE [LARGE SCALE GENOMIC DNA]</scope>
    <source>
        <strain evidence="5">Kwan_BN1</strain>
    </source>
</reference>
<feature type="compositionally biased region" description="Polar residues" evidence="3">
    <location>
        <begin position="843"/>
        <end position="857"/>
    </location>
</feature>
<dbReference type="AlphaFoldDB" id="A0A7J7JM87"/>
<dbReference type="SUPFAM" id="SSF48371">
    <property type="entry name" value="ARM repeat"/>
    <property type="match status" value="1"/>
</dbReference>
<dbReference type="GO" id="GO:1902903">
    <property type="term" value="P:regulation of supramolecular fiber organization"/>
    <property type="evidence" value="ECO:0007669"/>
    <property type="project" value="UniProtKB-ARBA"/>
</dbReference>
<gene>
    <name evidence="5" type="ORF">EB796_014221</name>
</gene>
<evidence type="ECO:0000313" key="6">
    <source>
        <dbReference type="Proteomes" id="UP000593567"/>
    </source>
</evidence>
<sequence length="1035" mass="113417">MRTAVESYSTYATRSSESNMMRDFNVVMNEVETFDEREVIRQLTEDGFHGRVEVIERLRAAVRVHQRLPFSNTIGLFQALDHALSDTNWDVRRQCITLISDYIPHLRSDVDACMSLILPRLIFNIGDGRIVIRRGVIQTLHTYMKHTNDMPLLMRYYIEYGFQNVDPKVRKEATVALPMLITSDFASEDFTDIIASLCKKLVDRDEDEHVQSLALSTLNKVRVCIGDAKFKSYLLKLQPQLREYYCNIADFHFDSPQSSGSVHPYNGNHQIANSQSPSVSELYYGVVPPLVMNQLSDDNFRNRGQAIEQLKLILENLHSINPLLPHIKEFLAMLNTLLEDNNFRIITITLDIIGILVEKTSQEIRPHLKPVLQTLTKRMGDNKNLVRQAITKVITQLMQILGPKLVLLMLCDNLSHRSPRVRSEAINCIINALLTFPSYEFDLPSLCSSMAYCLLDSKRNVRHASLECFAVLAQCLGAGKLQPLTAAVDNLEQSYGKDSEGVKSAVQARLTRRALPRRNEDNLIEYAVQLPSLNASRNGSLGHQGADVDWILAGTGAAGTSARSMRLEDLESSSRQSSASIDGRRHLSAGIKSRLPWDEAQSPKASESPVKAKQTWADEPASDTPLKKPGKGSRQREDLLLGGNRSLASSPAAGKPPPPFNKSLKPEVSSSKPHKHTSKQALASDLSGQGNKSISGKPILNPLPVDSSTGSVIALANQTWGYEGSTTPTKVASQSSIPVKSDSIGRKSGSKKPPSKVPPISKSHSPTSAGDDVTEGGTEELPQLNASLNKIRNSASKKKLNKLFEKLEKQESSSEMSPASSISGQSPSKGENPFEAKPMLARHNSQAKSKPKTNSDVGRSGAEKIPAVQPLSGLKDSDLRLVKSDSLVSKIKQSSSRSSVGSTSHTAAEQEDPVAVFGRGYSDDHTDTPPKQSSVKRTRPQKANTGNSLSPLGVSASSAPGMIPLDDDSELVTVIGKGVFDGDSVKERERSNSINRRTDRSNSLSKSMSSGYGTLKEQISEFSKESDEVCSVVSM</sequence>
<dbReference type="InterPro" id="IPR016024">
    <property type="entry name" value="ARM-type_fold"/>
</dbReference>
<dbReference type="Pfam" id="PF25757">
    <property type="entry name" value="TPR_DNAAF5"/>
    <property type="match status" value="1"/>
</dbReference>
<dbReference type="PANTHER" id="PTHR21567:SF87">
    <property type="entry name" value="CRESCERIN-LIKE PROTEIN CHE-12"/>
    <property type="match status" value="1"/>
</dbReference>
<dbReference type="InterPro" id="IPR011989">
    <property type="entry name" value="ARM-like"/>
</dbReference>
<dbReference type="GO" id="GO:0008017">
    <property type="term" value="F:microtubule binding"/>
    <property type="evidence" value="ECO:0007669"/>
    <property type="project" value="TreeGrafter"/>
</dbReference>
<feature type="compositionally biased region" description="Basic and acidic residues" evidence="3">
    <location>
        <begin position="802"/>
        <end position="812"/>
    </location>
</feature>
<feature type="compositionally biased region" description="Basic and acidic residues" evidence="3">
    <location>
        <begin position="983"/>
        <end position="1000"/>
    </location>
</feature>
<dbReference type="GO" id="GO:0000226">
    <property type="term" value="P:microtubule cytoskeleton organization"/>
    <property type="evidence" value="ECO:0007669"/>
    <property type="project" value="TreeGrafter"/>
</dbReference>
<feature type="repeat" description="HEAT" evidence="2">
    <location>
        <begin position="371"/>
        <end position="406"/>
    </location>
</feature>
<feature type="region of interest" description="Disordered" evidence="3">
    <location>
        <begin position="562"/>
        <end position="708"/>
    </location>
</feature>
<feature type="region of interest" description="Disordered" evidence="3">
    <location>
        <begin position="721"/>
        <end position="961"/>
    </location>
</feature>
<accession>A0A7J7JM87</accession>
<protein>
    <submittedName>
        <fullName evidence="5">FAM179B</fullName>
    </submittedName>
</protein>
<dbReference type="InterPro" id="IPR021133">
    <property type="entry name" value="HEAT_type_2"/>
</dbReference>
<keyword evidence="1" id="KW-0677">Repeat</keyword>
<dbReference type="GO" id="GO:0031110">
    <property type="term" value="P:regulation of microtubule polymerization or depolymerization"/>
    <property type="evidence" value="ECO:0007669"/>
    <property type="project" value="UniProtKB-ARBA"/>
</dbReference>
<dbReference type="InterPro" id="IPR034085">
    <property type="entry name" value="TOG"/>
</dbReference>
<evidence type="ECO:0000256" key="1">
    <source>
        <dbReference type="ARBA" id="ARBA00022737"/>
    </source>
</evidence>
<dbReference type="PANTHER" id="PTHR21567">
    <property type="entry name" value="CLASP"/>
    <property type="match status" value="1"/>
</dbReference>
<feature type="compositionally biased region" description="Low complexity" evidence="3">
    <location>
        <begin position="884"/>
        <end position="904"/>
    </location>
</feature>
<keyword evidence="6" id="KW-1185">Reference proteome</keyword>
<dbReference type="GO" id="GO:0005881">
    <property type="term" value="C:cytoplasmic microtubule"/>
    <property type="evidence" value="ECO:0007669"/>
    <property type="project" value="TreeGrafter"/>
</dbReference>
<feature type="domain" description="TOG" evidence="4">
    <location>
        <begin position="273"/>
        <end position="505"/>
    </location>
</feature>
<dbReference type="Proteomes" id="UP000593567">
    <property type="component" value="Unassembled WGS sequence"/>
</dbReference>
<proteinExistence type="predicted"/>
<dbReference type="SMART" id="SM01349">
    <property type="entry name" value="TOG"/>
    <property type="match status" value="2"/>
</dbReference>
<comment type="caution">
    <text evidence="5">The sequence shown here is derived from an EMBL/GenBank/DDBJ whole genome shotgun (WGS) entry which is preliminary data.</text>
</comment>
<feature type="compositionally biased region" description="Polar residues" evidence="3">
    <location>
        <begin position="1001"/>
        <end position="1012"/>
    </location>
</feature>
<feature type="compositionally biased region" description="Polar residues" evidence="3">
    <location>
        <begin position="941"/>
        <end position="958"/>
    </location>
</feature>
<name>A0A7J7JM87_BUGNE</name>
<evidence type="ECO:0000256" key="3">
    <source>
        <dbReference type="SAM" id="MobiDB-lite"/>
    </source>
</evidence>
<dbReference type="OrthoDB" id="63891at2759"/>
<dbReference type="PROSITE" id="PS50077">
    <property type="entry name" value="HEAT_REPEAT"/>
    <property type="match status" value="1"/>
</dbReference>
<feature type="compositionally biased region" description="Polar residues" evidence="3">
    <location>
        <begin position="784"/>
        <end position="794"/>
    </location>
</feature>
<feature type="domain" description="TOG" evidence="4">
    <location>
        <begin position="20"/>
        <end position="250"/>
    </location>
</feature>
<evidence type="ECO:0000259" key="4">
    <source>
        <dbReference type="SMART" id="SM01349"/>
    </source>
</evidence>
<dbReference type="GO" id="GO:0005929">
    <property type="term" value="C:cilium"/>
    <property type="evidence" value="ECO:0007669"/>
    <property type="project" value="TreeGrafter"/>
</dbReference>
<evidence type="ECO:0000256" key="2">
    <source>
        <dbReference type="PROSITE-ProRule" id="PRU00103"/>
    </source>
</evidence>
<dbReference type="InterPro" id="IPR057978">
    <property type="entry name" value="TPR_DAAF5"/>
</dbReference>
<feature type="compositionally biased region" description="Low complexity" evidence="3">
    <location>
        <begin position="813"/>
        <end position="828"/>
    </location>
</feature>
<organism evidence="5 6">
    <name type="scientific">Bugula neritina</name>
    <name type="common">Brown bryozoan</name>
    <name type="synonym">Sertularia neritina</name>
    <dbReference type="NCBI Taxonomy" id="10212"/>
    <lineage>
        <taxon>Eukaryota</taxon>
        <taxon>Metazoa</taxon>
        <taxon>Spiralia</taxon>
        <taxon>Lophotrochozoa</taxon>
        <taxon>Bryozoa</taxon>
        <taxon>Gymnolaemata</taxon>
        <taxon>Cheilostomatida</taxon>
        <taxon>Flustrina</taxon>
        <taxon>Buguloidea</taxon>
        <taxon>Bugulidae</taxon>
        <taxon>Bugula</taxon>
    </lineage>
</organism>
<feature type="region of interest" description="Disordered" evidence="3">
    <location>
        <begin position="980"/>
        <end position="1012"/>
    </location>
</feature>
<dbReference type="EMBL" id="VXIV02002088">
    <property type="protein sequence ID" value="KAF6027459.1"/>
    <property type="molecule type" value="Genomic_DNA"/>
</dbReference>
<evidence type="ECO:0000313" key="5">
    <source>
        <dbReference type="EMBL" id="KAF6027459.1"/>
    </source>
</evidence>
<dbReference type="Gene3D" id="1.25.10.10">
    <property type="entry name" value="Leucine-rich Repeat Variant"/>
    <property type="match status" value="2"/>
</dbReference>